<evidence type="ECO:0008006" key="4">
    <source>
        <dbReference type="Google" id="ProtNLM"/>
    </source>
</evidence>
<organism evidence="2 3">
    <name type="scientific">Lentibacillus populi</name>
    <dbReference type="NCBI Taxonomy" id="1827502"/>
    <lineage>
        <taxon>Bacteria</taxon>
        <taxon>Bacillati</taxon>
        <taxon>Bacillota</taxon>
        <taxon>Bacilli</taxon>
        <taxon>Bacillales</taxon>
        <taxon>Bacillaceae</taxon>
        <taxon>Lentibacillus</taxon>
    </lineage>
</organism>
<evidence type="ECO:0000256" key="1">
    <source>
        <dbReference type="SAM" id="Phobius"/>
    </source>
</evidence>
<evidence type="ECO:0000313" key="3">
    <source>
        <dbReference type="Proteomes" id="UP000621492"/>
    </source>
</evidence>
<comment type="caution">
    <text evidence="2">The sequence shown here is derived from an EMBL/GenBank/DDBJ whole genome shotgun (WGS) entry which is preliminary data.</text>
</comment>
<feature type="transmembrane region" description="Helical" evidence="1">
    <location>
        <begin position="138"/>
        <end position="161"/>
    </location>
</feature>
<sequence length="174" mass="19857">MSETKQKDEAKMEQTKRDKPMSILPRSLFTGFIGGLIWSTFGVIMYYFNFSEVAPKTFVLRSWLKAGWTNSWLGEIVSVLLLGLLSILTAFVYYGLFKKANSLWFAAGFGVVLWAIIFYVLQPIFGNVPPVADLNRDTIVSTICLFILYGTFIGYSISYDYHDTIVKEQRKSKE</sequence>
<gene>
    <name evidence="2" type="primary">yqhR</name>
    <name evidence="2" type="ORF">GCM10011409_44010</name>
</gene>
<dbReference type="InterPro" id="IPR024563">
    <property type="entry name" value="YqhR"/>
</dbReference>
<feature type="transmembrane region" description="Helical" evidence="1">
    <location>
        <begin position="72"/>
        <end position="96"/>
    </location>
</feature>
<accession>A0A9W5U1Z4</accession>
<keyword evidence="1" id="KW-1133">Transmembrane helix</keyword>
<protein>
    <recommendedName>
        <fullName evidence="4">YqhR</fullName>
    </recommendedName>
</protein>
<keyword evidence="3" id="KW-1185">Reference proteome</keyword>
<feature type="transmembrane region" description="Helical" evidence="1">
    <location>
        <begin position="103"/>
        <end position="126"/>
    </location>
</feature>
<feature type="transmembrane region" description="Helical" evidence="1">
    <location>
        <begin position="27"/>
        <end position="48"/>
    </location>
</feature>
<dbReference type="AlphaFoldDB" id="A0A9W5U1Z4"/>
<keyword evidence="1" id="KW-0812">Transmembrane</keyword>
<proteinExistence type="predicted"/>
<dbReference type="RefSeq" id="WP_230856035.1">
    <property type="nucleotide sequence ID" value="NZ_BMJD01000070.1"/>
</dbReference>
<dbReference type="EMBL" id="BMJD01000070">
    <property type="protein sequence ID" value="GGB62015.1"/>
    <property type="molecule type" value="Genomic_DNA"/>
</dbReference>
<dbReference type="Pfam" id="PF11085">
    <property type="entry name" value="YqhR"/>
    <property type="match status" value="1"/>
</dbReference>
<evidence type="ECO:0000313" key="2">
    <source>
        <dbReference type="EMBL" id="GGB62015.1"/>
    </source>
</evidence>
<name>A0A9W5U1Z4_9BACI</name>
<dbReference type="Proteomes" id="UP000621492">
    <property type="component" value="Unassembled WGS sequence"/>
</dbReference>
<keyword evidence="1" id="KW-0472">Membrane</keyword>
<reference evidence="2" key="1">
    <citation type="journal article" date="2014" name="Int. J. Syst. Evol. Microbiol.">
        <title>Complete genome sequence of Corynebacterium casei LMG S-19264T (=DSM 44701T), isolated from a smear-ripened cheese.</title>
        <authorList>
            <consortium name="US DOE Joint Genome Institute (JGI-PGF)"/>
            <person name="Walter F."/>
            <person name="Albersmeier A."/>
            <person name="Kalinowski J."/>
            <person name="Ruckert C."/>
        </authorList>
    </citation>
    <scope>NUCLEOTIDE SEQUENCE</scope>
    <source>
        <strain evidence="2">CGMCC 1.15454</strain>
    </source>
</reference>
<reference evidence="2" key="2">
    <citation type="submission" date="2020-09" db="EMBL/GenBank/DDBJ databases">
        <authorList>
            <person name="Sun Q."/>
            <person name="Zhou Y."/>
        </authorList>
    </citation>
    <scope>NUCLEOTIDE SEQUENCE</scope>
    <source>
        <strain evidence="2">CGMCC 1.15454</strain>
    </source>
</reference>